<dbReference type="GO" id="GO:0005524">
    <property type="term" value="F:ATP binding"/>
    <property type="evidence" value="ECO:0007669"/>
    <property type="project" value="InterPro"/>
</dbReference>
<evidence type="ECO:0000313" key="3">
    <source>
        <dbReference type="Proteomes" id="UP000008367"/>
    </source>
</evidence>
<comment type="caution">
    <text evidence="2">The sequence shown here is derived from an EMBL/GenBank/DDBJ whole genome shotgun (WGS) entry which is preliminary data.</text>
</comment>
<dbReference type="Proteomes" id="UP000008367">
    <property type="component" value="Unassembled WGS sequence"/>
</dbReference>
<name>A0A454CRJ0_VIBHA</name>
<reference evidence="2 3" key="1">
    <citation type="submission" date="2012-10" db="EMBL/GenBank/DDBJ databases">
        <title>Genome sequence of Vibrio Cholerae HENC-02.</title>
        <authorList>
            <person name="Eppinger M."/>
            <person name="Hasan N.A."/>
            <person name="Sengamalay N."/>
            <person name="Hine E."/>
            <person name="Su Q."/>
            <person name="Daugherty S.C."/>
            <person name="Young S."/>
            <person name="Sadzewicz L."/>
            <person name="Tallon L."/>
            <person name="Cebula T.A."/>
            <person name="Ravel J."/>
            <person name="Colwell R.R."/>
        </authorList>
    </citation>
    <scope>NUCLEOTIDE SEQUENCE [LARGE SCALE GENOMIC DNA]</scope>
    <source>
        <strain evidence="2 3">HENC-02</strain>
    </source>
</reference>
<dbReference type="InterPro" id="IPR003806">
    <property type="entry name" value="ATP-grasp_PylC-type"/>
</dbReference>
<protein>
    <submittedName>
        <fullName evidence="2">ATP-grasp domain protein</fullName>
    </submittedName>
</protein>
<dbReference type="GO" id="GO:0046872">
    <property type="term" value="F:metal ion binding"/>
    <property type="evidence" value="ECO:0007669"/>
    <property type="project" value="InterPro"/>
</dbReference>
<proteinExistence type="predicted"/>
<evidence type="ECO:0000259" key="1">
    <source>
        <dbReference type="PROSITE" id="PS00867"/>
    </source>
</evidence>
<gene>
    <name evidence="2" type="ORF">VCHENC02_5139</name>
</gene>
<evidence type="ECO:0000313" key="2">
    <source>
        <dbReference type="EMBL" id="EKM29013.1"/>
    </source>
</evidence>
<dbReference type="Gene3D" id="3.30.470.20">
    <property type="entry name" value="ATP-grasp fold, B domain"/>
    <property type="match status" value="1"/>
</dbReference>
<organism evidence="2 3">
    <name type="scientific">Vibrio harveyi</name>
    <name type="common">Beneckea harveyi</name>
    <dbReference type="NCBI Taxonomy" id="669"/>
    <lineage>
        <taxon>Bacteria</taxon>
        <taxon>Pseudomonadati</taxon>
        <taxon>Pseudomonadota</taxon>
        <taxon>Gammaproteobacteria</taxon>
        <taxon>Vibrionales</taxon>
        <taxon>Vibrionaceae</taxon>
        <taxon>Vibrio</taxon>
    </lineage>
</organism>
<dbReference type="Pfam" id="PF02655">
    <property type="entry name" value="ATP-grasp_3"/>
    <property type="match status" value="1"/>
</dbReference>
<dbReference type="STRING" id="669.AL538_05555"/>
<sequence>MRILITGARAPVALEWAAMCMNHGHDVVLTDSLAQPLGAFLRGIEHYVKTASPRFSFPTYQQQILNLLTQQRIDMVIPTCEEVYYLAHIAQQCPRVHFFLPNSTLLRSLHNKFTVFDQLRDLPKISLPKTRLVTDKHEIEIDAGSVLKPVYSRFGGEVIRDITRQSISTLTMSAQHPWVQQEKIHGAPICNYAIFEHGQMRAHQAYLPKNCVNGSAASAFQPVFDDRLDAFMTAFGHRHRYHGQVSFDFIQTNNELYIIECNPRATSGLHLLSPQCIQLFPELAFSFPTKPQLHHLGAVSLIAQGLLSLFKTNTWRDWLSGVNVMQQYNLPIRSQMLSVFELLQLARKNKVKLAAASTVDIEWNGEELPS</sequence>
<dbReference type="SUPFAM" id="SSF56059">
    <property type="entry name" value="Glutathione synthetase ATP-binding domain-like"/>
    <property type="match status" value="1"/>
</dbReference>
<dbReference type="AlphaFoldDB" id="A0A454CRJ0"/>
<accession>A0A454CRJ0</accession>
<feature type="domain" description="Carbamoyl phosphate synthase ATP-binding" evidence="1">
    <location>
        <begin position="258"/>
        <end position="265"/>
    </location>
</feature>
<dbReference type="EMBL" id="AJSR01002281">
    <property type="protein sequence ID" value="EKM29013.1"/>
    <property type="molecule type" value="Genomic_DNA"/>
</dbReference>
<dbReference type="Gene3D" id="3.40.50.20">
    <property type="match status" value="1"/>
</dbReference>
<dbReference type="PROSITE" id="PS00867">
    <property type="entry name" value="CPSASE_2"/>
    <property type="match status" value="1"/>
</dbReference>
<dbReference type="NCBIfam" id="NF005315">
    <property type="entry name" value="PRK06849.1"/>
    <property type="match status" value="1"/>
</dbReference>
<dbReference type="InterPro" id="IPR005479">
    <property type="entry name" value="CPAse_ATP-bd"/>
</dbReference>